<proteinExistence type="predicted"/>
<dbReference type="PANTHER" id="PTHR30520">
    <property type="entry name" value="FORMATE TRANSPORTER-RELATED"/>
    <property type="match status" value="1"/>
</dbReference>
<feature type="transmembrane region" description="Helical" evidence="6">
    <location>
        <begin position="201"/>
        <end position="219"/>
    </location>
</feature>
<dbReference type="EMBL" id="BAABBO010000007">
    <property type="protein sequence ID" value="GAA3954784.1"/>
    <property type="molecule type" value="Genomic_DNA"/>
</dbReference>
<dbReference type="Proteomes" id="UP001501337">
    <property type="component" value="Unassembled WGS sequence"/>
</dbReference>
<feature type="transmembrane region" description="Helical" evidence="6">
    <location>
        <begin position="151"/>
        <end position="173"/>
    </location>
</feature>
<evidence type="ECO:0000256" key="1">
    <source>
        <dbReference type="ARBA" id="ARBA00004141"/>
    </source>
</evidence>
<dbReference type="Pfam" id="PF01226">
    <property type="entry name" value="Form_Nir_trans"/>
    <property type="match status" value="1"/>
</dbReference>
<keyword evidence="3 6" id="KW-1133">Transmembrane helix</keyword>
<dbReference type="InterPro" id="IPR023271">
    <property type="entry name" value="Aquaporin-like"/>
</dbReference>
<feature type="transmembrane region" description="Helical" evidence="6">
    <location>
        <begin position="73"/>
        <end position="99"/>
    </location>
</feature>
<evidence type="ECO:0000256" key="2">
    <source>
        <dbReference type="ARBA" id="ARBA00022692"/>
    </source>
</evidence>
<feature type="transmembrane region" description="Helical" evidence="6">
    <location>
        <begin position="269"/>
        <end position="291"/>
    </location>
</feature>
<evidence type="ECO:0000313" key="7">
    <source>
        <dbReference type="EMBL" id="GAA3954784.1"/>
    </source>
</evidence>
<evidence type="ECO:0000256" key="3">
    <source>
        <dbReference type="ARBA" id="ARBA00022989"/>
    </source>
</evidence>
<comment type="caution">
    <text evidence="7">The sequence shown here is derived from an EMBL/GenBank/DDBJ whole genome shotgun (WGS) entry which is preliminary data.</text>
</comment>
<feature type="transmembrane region" description="Helical" evidence="6">
    <location>
        <begin position="105"/>
        <end position="130"/>
    </location>
</feature>
<keyword evidence="4 6" id="KW-0472">Membrane</keyword>
<organism evidence="7 8">
    <name type="scientific">Allohahella marinimesophila</name>
    <dbReference type="NCBI Taxonomy" id="1054972"/>
    <lineage>
        <taxon>Bacteria</taxon>
        <taxon>Pseudomonadati</taxon>
        <taxon>Pseudomonadota</taxon>
        <taxon>Gammaproteobacteria</taxon>
        <taxon>Oceanospirillales</taxon>
        <taxon>Hahellaceae</taxon>
        <taxon>Allohahella</taxon>
    </lineage>
</organism>
<keyword evidence="8" id="KW-1185">Reference proteome</keyword>
<dbReference type="PANTHER" id="PTHR30520:SF2">
    <property type="entry name" value="INNER MEMBRANE PROTEIN YFDC"/>
    <property type="match status" value="1"/>
</dbReference>
<evidence type="ECO:0000256" key="4">
    <source>
        <dbReference type="ARBA" id="ARBA00023136"/>
    </source>
</evidence>
<feature type="region of interest" description="Disordered" evidence="5">
    <location>
        <begin position="1"/>
        <end position="31"/>
    </location>
</feature>
<dbReference type="Gene3D" id="1.20.1080.10">
    <property type="entry name" value="Glycerol uptake facilitator protein"/>
    <property type="match status" value="1"/>
</dbReference>
<dbReference type="InterPro" id="IPR000292">
    <property type="entry name" value="For/NO2_transpt"/>
</dbReference>
<sequence length="306" mass="33059">MGEPRVAQSESDFLDKNDIPEKTSRTVEREREEARYTNVIVKRIDESTRHPDDILERTIEEGQEQLYRPFISLLLSAFAAALILSFTVMAVALVVSGLANVDEPFVSRVSVALVYPLGFILCVLSGTQLFTEHTATAIYPVLDKRASPKRLLRLWATVILGNLLGAFCGALLLTSTDKVIGASAGYEAIGHHLVSYPFKDLLLSAVLAGWLMAIGAWLLRASASATSHIFAIYIVTFLIGLGGLHHSIAGAVEMFAALLVSPQFTIQQAAFFIGTAVAGNLIGGSIFVGVLNYAQIRSTQLPAPRS</sequence>
<evidence type="ECO:0000313" key="8">
    <source>
        <dbReference type="Proteomes" id="UP001501337"/>
    </source>
</evidence>
<feature type="transmembrane region" description="Helical" evidence="6">
    <location>
        <begin position="231"/>
        <end position="249"/>
    </location>
</feature>
<comment type="subcellular location">
    <subcellularLocation>
        <location evidence="1">Membrane</location>
        <topology evidence="1">Multi-pass membrane protein</topology>
    </subcellularLocation>
</comment>
<reference evidence="8" key="1">
    <citation type="journal article" date="2019" name="Int. J. Syst. Evol. Microbiol.">
        <title>The Global Catalogue of Microorganisms (GCM) 10K type strain sequencing project: providing services to taxonomists for standard genome sequencing and annotation.</title>
        <authorList>
            <consortium name="The Broad Institute Genomics Platform"/>
            <consortium name="The Broad Institute Genome Sequencing Center for Infectious Disease"/>
            <person name="Wu L."/>
            <person name="Ma J."/>
        </authorList>
    </citation>
    <scope>NUCLEOTIDE SEQUENCE [LARGE SCALE GENOMIC DNA]</scope>
    <source>
        <strain evidence="8">JCM 17555</strain>
    </source>
</reference>
<gene>
    <name evidence="7" type="ORF">GCM10022278_11770</name>
</gene>
<evidence type="ECO:0000256" key="5">
    <source>
        <dbReference type="SAM" id="MobiDB-lite"/>
    </source>
</evidence>
<evidence type="ECO:0000256" key="6">
    <source>
        <dbReference type="SAM" id="Phobius"/>
    </source>
</evidence>
<feature type="compositionally biased region" description="Basic and acidic residues" evidence="5">
    <location>
        <begin position="13"/>
        <end position="31"/>
    </location>
</feature>
<protein>
    <submittedName>
        <fullName evidence="7">Formate/nitrite transporter family protein</fullName>
    </submittedName>
</protein>
<accession>A0ABP7NWR2</accession>
<keyword evidence="2 6" id="KW-0812">Transmembrane</keyword>
<name>A0ABP7NWR2_9GAMM</name>